<evidence type="ECO:0000256" key="3">
    <source>
        <dbReference type="SAM" id="Coils"/>
    </source>
</evidence>
<evidence type="ECO:0000259" key="8">
    <source>
        <dbReference type="Pfam" id="PF25967"/>
    </source>
</evidence>
<dbReference type="Gene3D" id="1.10.287.470">
    <property type="entry name" value="Helix hairpin bin"/>
    <property type="match status" value="1"/>
</dbReference>
<dbReference type="SUPFAM" id="SSF111369">
    <property type="entry name" value="HlyD-like secretion proteins"/>
    <property type="match status" value="1"/>
</dbReference>
<feature type="domain" description="Multidrug resistance protein MdtA-like barrel-sandwich hybrid" evidence="6">
    <location>
        <begin position="80"/>
        <end position="222"/>
    </location>
</feature>
<dbReference type="InterPro" id="IPR058626">
    <property type="entry name" value="MdtA-like_b-barrel"/>
</dbReference>
<dbReference type="InterPro" id="IPR058627">
    <property type="entry name" value="MdtA-like_C"/>
</dbReference>
<dbReference type="InterPro" id="IPR058625">
    <property type="entry name" value="MdtA-like_BSH"/>
</dbReference>
<dbReference type="Pfam" id="PF25944">
    <property type="entry name" value="Beta-barrel_RND"/>
    <property type="match status" value="1"/>
</dbReference>
<dbReference type="PANTHER" id="PTHR30158:SF3">
    <property type="entry name" value="MULTIDRUG EFFLUX PUMP SUBUNIT ACRA-RELATED"/>
    <property type="match status" value="1"/>
</dbReference>
<evidence type="ECO:0000259" key="6">
    <source>
        <dbReference type="Pfam" id="PF25917"/>
    </source>
</evidence>
<keyword evidence="10" id="KW-1185">Reference proteome</keyword>
<organism evidence="9 10">
    <name type="scientific">Neokomagataea anthophila</name>
    <dbReference type="NCBI Taxonomy" id="2826925"/>
    <lineage>
        <taxon>Bacteria</taxon>
        <taxon>Pseudomonadati</taxon>
        <taxon>Pseudomonadota</taxon>
        <taxon>Alphaproteobacteria</taxon>
        <taxon>Acetobacterales</taxon>
        <taxon>Acetobacteraceae</taxon>
        <taxon>Neokomagataea</taxon>
    </lineage>
</organism>
<keyword evidence="3" id="KW-0175">Coiled coil</keyword>
<evidence type="ECO:0000256" key="4">
    <source>
        <dbReference type="SAM" id="MobiDB-lite"/>
    </source>
</evidence>
<evidence type="ECO:0000259" key="7">
    <source>
        <dbReference type="Pfam" id="PF25944"/>
    </source>
</evidence>
<evidence type="ECO:0000313" key="9">
    <source>
        <dbReference type="EMBL" id="MBR0558690.1"/>
    </source>
</evidence>
<dbReference type="PANTHER" id="PTHR30158">
    <property type="entry name" value="ACRA/E-RELATED COMPONENT OF DRUG EFFLUX TRANSPORTER"/>
    <property type="match status" value="1"/>
</dbReference>
<feature type="domain" description="Multidrug resistance protein MdtA-like beta-barrel" evidence="7">
    <location>
        <begin position="226"/>
        <end position="315"/>
    </location>
</feature>
<feature type="domain" description="Multidrug resistance protein MdtA-like C-terminal permuted SH3" evidence="8">
    <location>
        <begin position="321"/>
        <end position="381"/>
    </location>
</feature>
<dbReference type="Gene3D" id="2.40.420.20">
    <property type="match status" value="1"/>
</dbReference>
<dbReference type="Gene3D" id="2.40.50.100">
    <property type="match status" value="1"/>
</dbReference>
<evidence type="ECO:0000256" key="1">
    <source>
        <dbReference type="ARBA" id="ARBA00004196"/>
    </source>
</evidence>
<evidence type="ECO:0000259" key="5">
    <source>
        <dbReference type="Pfam" id="PF25876"/>
    </source>
</evidence>
<dbReference type="InterPro" id="IPR058624">
    <property type="entry name" value="MdtA-like_HH"/>
</dbReference>
<dbReference type="Pfam" id="PF25917">
    <property type="entry name" value="BSH_RND"/>
    <property type="match status" value="1"/>
</dbReference>
<dbReference type="Proteomes" id="UP000677812">
    <property type="component" value="Unassembled WGS sequence"/>
</dbReference>
<dbReference type="EMBL" id="JAGRQH010000001">
    <property type="protein sequence ID" value="MBR0558690.1"/>
    <property type="molecule type" value="Genomic_DNA"/>
</dbReference>
<sequence>MLSFEKNSSRCVRGTVDSGLSVLRAVGGVSLLSVPLILAGCDKKPAMPQMPPQPVVVQTVKTQPVTLDTSLPGRIDAVEQGEIRPQVSGVIVSRNFEQGTDIKAGQQLFQIYAAPYQAAYDQAKAQLQNAQAAAFRAQGQLRRYAPLVRAHAISDQEYDNTLAAAREADAQVAQAKANVESAAVNVRYTRVLAPIDGRIGRTLYTPGALVTANQTQPIAVVTRLDPIYVDVNLPAADMLRLRRELANGQLQRNGGDAAVHLQLEDSSAYPQVGKLELSEVTVDPATGTLVMRAVFPNPDRLLMPGMFVHASIQEGVDPKGILVPQVAVERDAKGKPYVMVVNAQNIVAMRFVETSRAIGTDWLVTQGLAEGDRVVTSGLQKIQPGAKVSPQEAPAASAGKAE</sequence>
<protein>
    <submittedName>
        <fullName evidence="9">Efflux RND transporter periplasmic adaptor subunit</fullName>
    </submittedName>
</protein>
<gene>
    <name evidence="9" type="ORF">KB213_01260</name>
</gene>
<feature type="coiled-coil region" evidence="3">
    <location>
        <begin position="120"/>
        <end position="185"/>
    </location>
</feature>
<feature type="domain" description="Multidrug resistance protein MdtA-like alpha-helical hairpin" evidence="5">
    <location>
        <begin position="120"/>
        <end position="189"/>
    </location>
</feature>
<dbReference type="Pfam" id="PF25876">
    <property type="entry name" value="HH_MFP_RND"/>
    <property type="match status" value="1"/>
</dbReference>
<comment type="caution">
    <text evidence="9">The sequence shown here is derived from an EMBL/GenBank/DDBJ whole genome shotgun (WGS) entry which is preliminary data.</text>
</comment>
<proteinExistence type="inferred from homology"/>
<comment type="similarity">
    <text evidence="2">Belongs to the membrane fusion protein (MFP) (TC 8.A.1) family.</text>
</comment>
<name>A0ABS5E455_9PROT</name>
<accession>A0ABS5E455</accession>
<dbReference type="NCBIfam" id="TIGR01730">
    <property type="entry name" value="RND_mfp"/>
    <property type="match status" value="1"/>
</dbReference>
<reference evidence="9 10" key="1">
    <citation type="submission" date="2021-04" db="EMBL/GenBank/DDBJ databases">
        <title>The complete genome sequence of Neokomagataea sp. TBRC 2177.</title>
        <authorList>
            <person name="Charoenyingcharoen P."/>
            <person name="Yukphan P."/>
        </authorList>
    </citation>
    <scope>NUCLEOTIDE SEQUENCE [LARGE SCALE GENOMIC DNA]</scope>
    <source>
        <strain evidence="9 10">TBRC 2177</strain>
    </source>
</reference>
<feature type="region of interest" description="Disordered" evidence="4">
    <location>
        <begin position="383"/>
        <end position="402"/>
    </location>
</feature>
<dbReference type="Gene3D" id="2.40.30.170">
    <property type="match status" value="1"/>
</dbReference>
<evidence type="ECO:0000313" key="10">
    <source>
        <dbReference type="Proteomes" id="UP000677812"/>
    </source>
</evidence>
<comment type="subcellular location">
    <subcellularLocation>
        <location evidence="1">Cell envelope</location>
    </subcellularLocation>
</comment>
<dbReference type="Pfam" id="PF25967">
    <property type="entry name" value="RND-MFP_C"/>
    <property type="match status" value="1"/>
</dbReference>
<evidence type="ECO:0000256" key="2">
    <source>
        <dbReference type="ARBA" id="ARBA00009477"/>
    </source>
</evidence>
<dbReference type="InterPro" id="IPR006143">
    <property type="entry name" value="RND_pump_MFP"/>
</dbReference>